<keyword evidence="7 8" id="KW-0472">Membrane</keyword>
<dbReference type="InterPro" id="IPR005672">
    <property type="entry name" value="Phosphate_PstA"/>
</dbReference>
<dbReference type="GO" id="GO:0035435">
    <property type="term" value="P:phosphate ion transmembrane transport"/>
    <property type="evidence" value="ECO:0007669"/>
    <property type="project" value="InterPro"/>
</dbReference>
<dbReference type="PROSITE" id="PS50928">
    <property type="entry name" value="ABC_TM1"/>
    <property type="match status" value="1"/>
</dbReference>
<evidence type="ECO:0000256" key="1">
    <source>
        <dbReference type="ARBA" id="ARBA00004651"/>
    </source>
</evidence>
<keyword evidence="3" id="KW-0813">Transport</keyword>
<dbReference type="Pfam" id="PF00528">
    <property type="entry name" value="BPD_transp_1"/>
    <property type="match status" value="1"/>
</dbReference>
<evidence type="ECO:0000313" key="11">
    <source>
        <dbReference type="EMBL" id="OFV65929.1"/>
    </source>
</evidence>
<reference evidence="10" key="2">
    <citation type="journal article" date="2020" name="mSystems">
        <title>Genome- and Community-Level Interaction Insights into Carbon Utilization and Element Cycling Functions of Hydrothermarchaeota in Hydrothermal Sediment.</title>
        <authorList>
            <person name="Zhou Z."/>
            <person name="Liu Y."/>
            <person name="Xu W."/>
            <person name="Pan J."/>
            <person name="Luo Z.H."/>
            <person name="Li M."/>
        </authorList>
    </citation>
    <scope>NUCLEOTIDE SEQUENCE [LARGE SCALE GENOMIC DNA]</scope>
    <source>
        <strain evidence="10">HyVt-386</strain>
    </source>
</reference>
<keyword evidence="6 8" id="KW-1133">Transmembrane helix</keyword>
<name>A0A1F2P3S5_9EURY</name>
<sequence length="283" mass="30965">MNDKIKERIYLGIFRLCGILSLLILVSILIFVIEPGIKVIDLNFILGMWQTQDITKGGIFPAIVGTFYLGIGVAVFSVPVGICCAIYLNEYARNTGLVRMIRLAIRNLAGVPSIVYGLFGFAVFVQFLHFGTSLLAASLTLAAMTIPWVITASEEALKGVPDGFREGAIALGATRWQAIRTNVLPSALPGMITGSIIGLARAMGETAPLIIVGATFYMRGIPDSPFDKFMALPYHVFILATQHNHPLAEQYAAGTALVLVLLIFLMALAAMIVRYNFRRKRRW</sequence>
<protein>
    <recommendedName>
        <fullName evidence="8">Phosphate transport system permease protein PstA</fullName>
    </recommendedName>
</protein>
<evidence type="ECO:0000256" key="6">
    <source>
        <dbReference type="ARBA" id="ARBA00022989"/>
    </source>
</evidence>
<proteinExistence type="inferred from homology"/>
<dbReference type="AlphaFoldDB" id="A0A1F2P3S5"/>
<organism evidence="11 12">
    <name type="scientific">Candidatus Syntropharchaeum butanivorans</name>
    <dbReference type="NCBI Taxonomy" id="1839936"/>
    <lineage>
        <taxon>Archaea</taxon>
        <taxon>Methanobacteriati</taxon>
        <taxon>Methanobacteriota</taxon>
        <taxon>Stenosarchaea group</taxon>
        <taxon>Methanomicrobia</taxon>
        <taxon>Methanosarcinales</taxon>
        <taxon>ANME-2 cluster</taxon>
        <taxon>Candidatus Syntropharchaeum</taxon>
    </lineage>
</organism>
<dbReference type="PATRIC" id="fig|1839936.3.peg.1123"/>
<dbReference type="GO" id="GO:0005886">
    <property type="term" value="C:plasma membrane"/>
    <property type="evidence" value="ECO:0007669"/>
    <property type="project" value="UniProtKB-SubCell"/>
</dbReference>
<accession>A0A1F2P3S5</accession>
<feature type="transmembrane region" description="Helical" evidence="8">
    <location>
        <begin position="12"/>
        <end position="33"/>
    </location>
</feature>
<dbReference type="PANTHER" id="PTHR43470">
    <property type="entry name" value="PHOSPHATE TRANSPORT SYSTEM PERMEASE PROTEIN PSTA-RELATED"/>
    <property type="match status" value="1"/>
</dbReference>
<evidence type="ECO:0000256" key="5">
    <source>
        <dbReference type="ARBA" id="ARBA00022692"/>
    </source>
</evidence>
<dbReference type="GO" id="GO:0005315">
    <property type="term" value="F:phosphate transmembrane transporter activity"/>
    <property type="evidence" value="ECO:0007669"/>
    <property type="project" value="InterPro"/>
</dbReference>
<reference evidence="11 12" key="1">
    <citation type="submission" date="2016-05" db="EMBL/GenBank/DDBJ databases">
        <title>Microbial consortia oxidize butane by reversing methanogenesis.</title>
        <authorList>
            <person name="Laso-Perez R."/>
            <person name="Richter M."/>
            <person name="Wegener G."/>
            <person name="Musat F."/>
        </authorList>
    </citation>
    <scope>NUCLEOTIDE SEQUENCE [LARGE SCALE GENOMIC DNA]</scope>
    <source>
        <strain evidence="11">BOX1</strain>
    </source>
</reference>
<dbReference type="Proteomes" id="UP000885936">
    <property type="component" value="Unassembled WGS sequence"/>
</dbReference>
<comment type="caution">
    <text evidence="11">The sequence shown here is derived from an EMBL/GenBank/DDBJ whole genome shotgun (WGS) entry which is preliminary data.</text>
</comment>
<feature type="transmembrane region" description="Helical" evidence="8">
    <location>
        <begin position="108"/>
        <end position="128"/>
    </location>
</feature>
<evidence type="ECO:0000259" key="9">
    <source>
        <dbReference type="PROSITE" id="PS50928"/>
    </source>
</evidence>
<evidence type="ECO:0000256" key="8">
    <source>
        <dbReference type="RuleBase" id="RU363043"/>
    </source>
</evidence>
<dbReference type="PANTHER" id="PTHR43470:SF3">
    <property type="entry name" value="PHOSPHATE TRANSPORT SYSTEM PERMEASE PROTEIN PSTA-RELATED"/>
    <property type="match status" value="1"/>
</dbReference>
<evidence type="ECO:0000256" key="7">
    <source>
        <dbReference type="ARBA" id="ARBA00023136"/>
    </source>
</evidence>
<feature type="transmembrane region" description="Helical" evidence="8">
    <location>
        <begin position="251"/>
        <end position="273"/>
    </location>
</feature>
<comment type="subcellular location">
    <subcellularLocation>
        <location evidence="1 8">Cell membrane</location>
        <topology evidence="1 8">Multi-pass membrane protein</topology>
    </subcellularLocation>
</comment>
<dbReference type="Proteomes" id="UP000185779">
    <property type="component" value="Unassembled WGS sequence"/>
</dbReference>
<dbReference type="CDD" id="cd06261">
    <property type="entry name" value="TM_PBP2"/>
    <property type="match status" value="1"/>
</dbReference>
<evidence type="ECO:0000313" key="10">
    <source>
        <dbReference type="EMBL" id="HEC57344.1"/>
    </source>
</evidence>
<dbReference type="NCBIfam" id="TIGR00974">
    <property type="entry name" value="3a0107s02c"/>
    <property type="match status" value="1"/>
</dbReference>
<evidence type="ECO:0000313" key="12">
    <source>
        <dbReference type="Proteomes" id="UP000185779"/>
    </source>
</evidence>
<comment type="similarity">
    <text evidence="2 8">Belongs to the binding-protein-dependent transport system permease family. CysTW subfamily.</text>
</comment>
<evidence type="ECO:0000256" key="4">
    <source>
        <dbReference type="ARBA" id="ARBA00022475"/>
    </source>
</evidence>
<evidence type="ECO:0000256" key="2">
    <source>
        <dbReference type="ARBA" id="ARBA00007069"/>
    </source>
</evidence>
<evidence type="ECO:0000256" key="3">
    <source>
        <dbReference type="ARBA" id="ARBA00022448"/>
    </source>
</evidence>
<dbReference type="SUPFAM" id="SSF161098">
    <property type="entry name" value="MetI-like"/>
    <property type="match status" value="1"/>
</dbReference>
<dbReference type="InterPro" id="IPR000515">
    <property type="entry name" value="MetI-like"/>
</dbReference>
<dbReference type="STRING" id="1839936.SBU_001111"/>
<feature type="domain" description="ABC transmembrane type-1" evidence="9">
    <location>
        <begin position="63"/>
        <end position="272"/>
    </location>
</feature>
<gene>
    <name evidence="10" type="primary">pstA</name>
    <name evidence="10" type="ORF">ENI32_05625</name>
    <name evidence="11" type="ORF">SBU_001111</name>
</gene>
<dbReference type="EMBL" id="DRIE01000097">
    <property type="protein sequence ID" value="HEC57344.1"/>
    <property type="molecule type" value="Genomic_DNA"/>
</dbReference>
<dbReference type="Gene3D" id="1.10.3720.10">
    <property type="entry name" value="MetI-like"/>
    <property type="match status" value="1"/>
</dbReference>
<comment type="caution">
    <text evidence="8">Lacks conserved residue(s) required for the propagation of feature annotation.</text>
</comment>
<dbReference type="EMBL" id="LYOR01000005">
    <property type="protein sequence ID" value="OFV65929.1"/>
    <property type="molecule type" value="Genomic_DNA"/>
</dbReference>
<feature type="transmembrane region" description="Helical" evidence="8">
    <location>
        <begin position="67"/>
        <end position="88"/>
    </location>
</feature>
<keyword evidence="12" id="KW-1185">Reference proteome</keyword>
<keyword evidence="4 8" id="KW-1003">Cell membrane</keyword>
<dbReference type="InterPro" id="IPR035906">
    <property type="entry name" value="MetI-like_sf"/>
</dbReference>
<keyword evidence="5 8" id="KW-0812">Transmembrane</keyword>